<dbReference type="PANTHER" id="PTHR10188">
    <property type="entry name" value="L-ASPARAGINASE"/>
    <property type="match status" value="1"/>
</dbReference>
<gene>
    <name evidence="3" type="ORF">GGX14DRAFT_533458</name>
</gene>
<dbReference type="CDD" id="cd04514">
    <property type="entry name" value="Taspase1_like"/>
    <property type="match status" value="1"/>
</dbReference>
<dbReference type="Gene3D" id="3.60.20.30">
    <property type="entry name" value="(Glycosyl)asparaginase"/>
    <property type="match status" value="1"/>
</dbReference>
<dbReference type="AlphaFoldDB" id="A0AAD6VRV9"/>
<evidence type="ECO:0000313" key="4">
    <source>
        <dbReference type="Proteomes" id="UP001219525"/>
    </source>
</evidence>
<evidence type="ECO:0000313" key="3">
    <source>
        <dbReference type="EMBL" id="KAJ7217878.1"/>
    </source>
</evidence>
<dbReference type="InterPro" id="IPR000246">
    <property type="entry name" value="Peptidase_T2"/>
</dbReference>
<dbReference type="InterPro" id="IPR037464">
    <property type="entry name" value="Taspase1"/>
</dbReference>
<dbReference type="Proteomes" id="UP001219525">
    <property type="component" value="Unassembled WGS sequence"/>
</dbReference>
<dbReference type="InterPro" id="IPR029055">
    <property type="entry name" value="Ntn_hydrolases_N"/>
</dbReference>
<evidence type="ECO:0000256" key="1">
    <source>
        <dbReference type="PIRSR" id="PIRSR600246-1"/>
    </source>
</evidence>
<feature type="active site" description="Nucleophile" evidence="1">
    <location>
        <position position="184"/>
    </location>
</feature>
<accession>A0AAD6VRV9</accession>
<dbReference type="SUPFAM" id="SSF56235">
    <property type="entry name" value="N-terminal nucleophile aminohydrolases (Ntn hydrolases)"/>
    <property type="match status" value="1"/>
</dbReference>
<proteinExistence type="predicted"/>
<dbReference type="GO" id="GO:0005737">
    <property type="term" value="C:cytoplasm"/>
    <property type="evidence" value="ECO:0007669"/>
    <property type="project" value="TreeGrafter"/>
</dbReference>
<protein>
    <submittedName>
        <fullName evidence="3">Nucleophile aminohydrolase</fullName>
    </submittedName>
</protein>
<dbReference type="EMBL" id="JARJCW010000013">
    <property type="protein sequence ID" value="KAJ7217878.1"/>
    <property type="molecule type" value="Genomic_DNA"/>
</dbReference>
<dbReference type="GO" id="GO:0004298">
    <property type="term" value="F:threonine-type endopeptidase activity"/>
    <property type="evidence" value="ECO:0007669"/>
    <property type="project" value="InterPro"/>
</dbReference>
<name>A0AAD6VRV9_9AGAR</name>
<evidence type="ECO:0000256" key="2">
    <source>
        <dbReference type="PIRSR" id="PIRSR600246-3"/>
    </source>
</evidence>
<comment type="caution">
    <text evidence="3">The sequence shown here is derived from an EMBL/GenBank/DDBJ whole genome shotgun (WGS) entry which is preliminary data.</text>
</comment>
<keyword evidence="4" id="KW-1185">Reference proteome</keyword>
<reference evidence="3" key="1">
    <citation type="submission" date="2023-03" db="EMBL/GenBank/DDBJ databases">
        <title>Massive genome expansion in bonnet fungi (Mycena s.s.) driven by repeated elements and novel gene families across ecological guilds.</title>
        <authorList>
            <consortium name="Lawrence Berkeley National Laboratory"/>
            <person name="Harder C.B."/>
            <person name="Miyauchi S."/>
            <person name="Viragh M."/>
            <person name="Kuo A."/>
            <person name="Thoen E."/>
            <person name="Andreopoulos B."/>
            <person name="Lu D."/>
            <person name="Skrede I."/>
            <person name="Drula E."/>
            <person name="Henrissat B."/>
            <person name="Morin E."/>
            <person name="Kohler A."/>
            <person name="Barry K."/>
            <person name="LaButti K."/>
            <person name="Morin E."/>
            <person name="Salamov A."/>
            <person name="Lipzen A."/>
            <person name="Mereny Z."/>
            <person name="Hegedus B."/>
            <person name="Baldrian P."/>
            <person name="Stursova M."/>
            <person name="Weitz H."/>
            <person name="Taylor A."/>
            <person name="Grigoriev I.V."/>
            <person name="Nagy L.G."/>
            <person name="Martin F."/>
            <person name="Kauserud H."/>
        </authorList>
    </citation>
    <scope>NUCLEOTIDE SEQUENCE</scope>
    <source>
        <strain evidence="3">9144</strain>
    </source>
</reference>
<dbReference type="PANTHER" id="PTHR10188:SF8">
    <property type="entry name" value="THREONINE ASPARTASE 1"/>
    <property type="match status" value="1"/>
</dbReference>
<dbReference type="Pfam" id="PF01112">
    <property type="entry name" value="Asparaginase_2"/>
    <property type="match status" value="1"/>
</dbReference>
<feature type="site" description="Cleavage; by autolysis" evidence="2">
    <location>
        <begin position="183"/>
        <end position="184"/>
    </location>
</feature>
<dbReference type="GO" id="GO:0051604">
    <property type="term" value="P:protein maturation"/>
    <property type="evidence" value="ECO:0007669"/>
    <property type="project" value="TreeGrafter"/>
</dbReference>
<sequence length="364" mass="38582">MSIYIVAHGGAGLHSKTSERDVRKALQKACNQALCSTSENASALSAVENAISFLEDSSLLNAGCGSNLTLDGTVECDAAIMDGQTCDYGSVGAVSGVKNPIRLARRVLEHSRVPDYLGRIPPLTLVSAGAHAFARSAHVQLVPPESLITPRAQRQWETWKHRLDSSIAVSGLAKDSDADVFQDTVGAVAWNAISGEIASGVSSGGILLKYPGRIGEAAVFGAGCWAQALGRRSKFTMACSVSGAGEYIMKASLARSISNALEKDVAEVDVHEVLQRTLVDDFWIPSRSASNPDPSAGVILLTTDEDDNGRAMGRLWCAFTTPSMAIAYASSENPHGKALILRRPKVIEARSNDHARVFVTGFTI</sequence>
<organism evidence="3 4">
    <name type="scientific">Mycena pura</name>
    <dbReference type="NCBI Taxonomy" id="153505"/>
    <lineage>
        <taxon>Eukaryota</taxon>
        <taxon>Fungi</taxon>
        <taxon>Dikarya</taxon>
        <taxon>Basidiomycota</taxon>
        <taxon>Agaricomycotina</taxon>
        <taxon>Agaricomycetes</taxon>
        <taxon>Agaricomycetidae</taxon>
        <taxon>Agaricales</taxon>
        <taxon>Marasmiineae</taxon>
        <taxon>Mycenaceae</taxon>
        <taxon>Mycena</taxon>
    </lineage>
</organism>